<name>A0A1Q2CGQ8_9ACTN</name>
<organism evidence="1 2">
    <name type="scientific">Tessaracoccus flavus</name>
    <dbReference type="NCBI Taxonomy" id="1610493"/>
    <lineage>
        <taxon>Bacteria</taxon>
        <taxon>Bacillati</taxon>
        <taxon>Actinomycetota</taxon>
        <taxon>Actinomycetes</taxon>
        <taxon>Propionibacteriales</taxon>
        <taxon>Propionibacteriaceae</taxon>
        <taxon>Tessaracoccus</taxon>
    </lineage>
</organism>
<proteinExistence type="predicted"/>
<evidence type="ECO:0000313" key="1">
    <source>
        <dbReference type="EMBL" id="AQP45287.1"/>
    </source>
</evidence>
<dbReference type="Proteomes" id="UP000188324">
    <property type="component" value="Chromosome"/>
</dbReference>
<dbReference type="AlphaFoldDB" id="A0A1Q2CGQ8"/>
<reference evidence="1 2" key="1">
    <citation type="journal article" date="2016" name="Int. J. Syst. Evol. Microbiol.">
        <title>Tessaracoccus flavus sp. nov., isolated from the drainage system of a lindane-producing factory.</title>
        <authorList>
            <person name="Kumari R."/>
            <person name="Singh P."/>
            <person name="Schumann P."/>
            <person name="Lal R."/>
        </authorList>
    </citation>
    <scope>NUCLEOTIDE SEQUENCE [LARGE SCALE GENOMIC DNA]</scope>
    <source>
        <strain evidence="1 2">RP1T</strain>
    </source>
</reference>
<gene>
    <name evidence="1" type="ORF">RPIT_11175</name>
</gene>
<protein>
    <submittedName>
        <fullName evidence="1">Uncharacterized protein</fullName>
    </submittedName>
</protein>
<keyword evidence="2" id="KW-1185">Reference proteome</keyword>
<sequence length="86" mass="8805">MLLASGLSFIGFLLATAAPFLLVVAGALGLRSTPKARLIGRWALGAGLAFTVVQLLTDTLGGSSLLIQLVSLAVAIGFLVVANRRI</sequence>
<dbReference type="EMBL" id="CP019605">
    <property type="protein sequence ID" value="AQP45287.1"/>
    <property type="molecule type" value="Genomic_DNA"/>
</dbReference>
<evidence type="ECO:0000313" key="2">
    <source>
        <dbReference type="Proteomes" id="UP000188324"/>
    </source>
</evidence>
<accession>A0A1Q2CGQ8</accession>
<dbReference type="KEGG" id="tfl:RPIT_11175"/>